<evidence type="ECO:0000256" key="1">
    <source>
        <dbReference type="ARBA" id="ARBA00001713"/>
    </source>
</evidence>
<protein>
    <recommendedName>
        <fullName evidence="3">Ribose-5-phosphate isomerase A</fullName>
        <ecNumber evidence="3">5.3.1.6</ecNumber>
    </recommendedName>
    <alternativeName>
        <fullName evidence="3">Phosphoriboisomerase A</fullName>
        <shortName evidence="3">PRI</shortName>
    </alternativeName>
</protein>
<dbReference type="Pfam" id="PF06026">
    <property type="entry name" value="Rib_5-P_isom_A"/>
    <property type="match status" value="1"/>
</dbReference>
<evidence type="ECO:0000313" key="4">
    <source>
        <dbReference type="EMBL" id="RIY35144.1"/>
    </source>
</evidence>
<dbReference type="Gene3D" id="3.30.70.260">
    <property type="match status" value="1"/>
</dbReference>
<comment type="subunit">
    <text evidence="3">Homodimer.</text>
</comment>
<dbReference type="CDD" id="cd01398">
    <property type="entry name" value="RPI_A"/>
    <property type="match status" value="1"/>
</dbReference>
<dbReference type="InterPro" id="IPR037171">
    <property type="entry name" value="NagB/RpiA_transferase-like"/>
</dbReference>
<comment type="similarity">
    <text evidence="3">Belongs to the ribose 5-phosphate isomerase family.</text>
</comment>
<dbReference type="UniPathway" id="UPA00115">
    <property type="reaction ID" value="UER00412"/>
</dbReference>
<feature type="active site" description="Proton acceptor" evidence="3">
    <location>
        <position position="107"/>
    </location>
</feature>
<dbReference type="HAMAP" id="MF_00170">
    <property type="entry name" value="Rib_5P_isom_A"/>
    <property type="match status" value="1"/>
</dbReference>
<evidence type="ECO:0000256" key="2">
    <source>
        <dbReference type="ARBA" id="ARBA00023235"/>
    </source>
</evidence>
<comment type="function">
    <text evidence="3">Catalyzes the reversible conversion of ribose-5-phosphate to ribulose 5-phosphate.</text>
</comment>
<dbReference type="PANTHER" id="PTHR11934">
    <property type="entry name" value="RIBOSE-5-PHOSPHATE ISOMERASE"/>
    <property type="match status" value="1"/>
</dbReference>
<keyword evidence="2 3" id="KW-0413">Isomerase</keyword>
<dbReference type="GO" id="GO:0005829">
    <property type="term" value="C:cytosol"/>
    <property type="evidence" value="ECO:0007669"/>
    <property type="project" value="TreeGrafter"/>
</dbReference>
<feature type="binding site" evidence="3">
    <location>
        <position position="125"/>
    </location>
    <ligand>
        <name>substrate</name>
    </ligand>
</feature>
<dbReference type="AlphaFoldDB" id="A0A3A1YFZ1"/>
<evidence type="ECO:0000313" key="5">
    <source>
        <dbReference type="Proteomes" id="UP000265916"/>
    </source>
</evidence>
<dbReference type="InterPro" id="IPR004788">
    <property type="entry name" value="Ribose5P_isomerase_type_A"/>
</dbReference>
<gene>
    <name evidence="3" type="primary">rpiA</name>
    <name evidence="4" type="ORF">CKF58_07015</name>
</gene>
<name>A0A3A1YFZ1_9GAMM</name>
<feature type="binding site" evidence="3">
    <location>
        <begin position="85"/>
        <end position="88"/>
    </location>
    <ligand>
        <name>substrate</name>
    </ligand>
</feature>
<dbReference type="RefSeq" id="WP_119532366.1">
    <property type="nucleotide sequence ID" value="NZ_JBHSSP010000009.1"/>
</dbReference>
<dbReference type="PANTHER" id="PTHR11934:SF0">
    <property type="entry name" value="RIBOSE-5-PHOSPHATE ISOMERASE"/>
    <property type="match status" value="1"/>
</dbReference>
<comment type="catalytic activity">
    <reaction evidence="1 3">
        <text>aldehydo-D-ribose 5-phosphate = D-ribulose 5-phosphate</text>
        <dbReference type="Rhea" id="RHEA:14657"/>
        <dbReference type="ChEBI" id="CHEBI:58121"/>
        <dbReference type="ChEBI" id="CHEBI:58273"/>
        <dbReference type="EC" id="5.3.1.6"/>
    </reaction>
</comment>
<dbReference type="GO" id="GO:0006014">
    <property type="term" value="P:D-ribose metabolic process"/>
    <property type="evidence" value="ECO:0007669"/>
    <property type="project" value="TreeGrafter"/>
</dbReference>
<keyword evidence="5" id="KW-1185">Reference proteome</keyword>
<dbReference type="SUPFAM" id="SSF75445">
    <property type="entry name" value="D-ribose-5-phosphate isomerase (RpiA), lid domain"/>
    <property type="match status" value="1"/>
</dbReference>
<reference evidence="4 5" key="1">
    <citation type="submission" date="2017-08" db="EMBL/GenBank/DDBJ databases">
        <title>Reclassification of Bisgaard taxon 37 and 44.</title>
        <authorList>
            <person name="Christensen H."/>
        </authorList>
    </citation>
    <scope>NUCLEOTIDE SEQUENCE [LARGE SCALE GENOMIC DNA]</scope>
    <source>
        <strain evidence="4 5">111</strain>
    </source>
</reference>
<dbReference type="FunFam" id="3.40.50.1360:FF:000001">
    <property type="entry name" value="Ribose-5-phosphate isomerase A"/>
    <property type="match status" value="1"/>
</dbReference>
<dbReference type="NCBIfam" id="NF001924">
    <property type="entry name" value="PRK00702.1"/>
    <property type="match status" value="1"/>
</dbReference>
<comment type="pathway">
    <text evidence="3">Carbohydrate degradation; pentose phosphate pathway; D-ribose 5-phosphate from D-ribulose 5-phosphate (non-oxidative stage): step 1/1.</text>
</comment>
<feature type="binding site" evidence="3">
    <location>
        <begin position="98"/>
        <end position="101"/>
    </location>
    <ligand>
        <name>substrate</name>
    </ligand>
</feature>
<proteinExistence type="inferred from homology"/>
<evidence type="ECO:0000256" key="3">
    <source>
        <dbReference type="HAMAP-Rule" id="MF_00170"/>
    </source>
</evidence>
<dbReference type="EMBL" id="NRJG01000149">
    <property type="protein sequence ID" value="RIY35144.1"/>
    <property type="molecule type" value="Genomic_DNA"/>
</dbReference>
<dbReference type="GO" id="GO:0009052">
    <property type="term" value="P:pentose-phosphate shunt, non-oxidative branch"/>
    <property type="evidence" value="ECO:0007669"/>
    <property type="project" value="UniProtKB-UniRule"/>
</dbReference>
<sequence>MKQHLNNNEQKLAAAKKALALVQENKVIGIGSGSTVNVFISLLAELPFKIKGAVAASVESERRLKEIGIRVFTPKEVGSLDIYFDGADEVTPEGYMTKGGGAALTREKILAALSNEFICMVDQSKLVQYLGTTFALPLEVIPLAESLVLNKLEQLGGKPKVREGVITDNGNIIIDVKDFVIEDPLALEAQLNNIPGIVTNGIFAFNKASQIIVGDK</sequence>
<comment type="caution">
    <text evidence="4">The sequence shown here is derived from an EMBL/GenBank/DDBJ whole genome shotgun (WGS) entry which is preliminary data.</text>
</comment>
<dbReference type="Proteomes" id="UP000265916">
    <property type="component" value="Unassembled WGS sequence"/>
</dbReference>
<dbReference type="SUPFAM" id="SSF100950">
    <property type="entry name" value="NagB/RpiA/CoA transferase-like"/>
    <property type="match status" value="1"/>
</dbReference>
<dbReference type="InterPro" id="IPR020672">
    <property type="entry name" value="Ribose5P_isomerase_typA_subgr"/>
</dbReference>
<dbReference type="NCBIfam" id="TIGR00021">
    <property type="entry name" value="rpiA"/>
    <property type="match status" value="1"/>
</dbReference>
<feature type="binding site" evidence="3">
    <location>
        <begin position="32"/>
        <end position="35"/>
    </location>
    <ligand>
        <name>substrate</name>
    </ligand>
</feature>
<organism evidence="4 5">
    <name type="scientific">Psittacicella hinzii</name>
    <dbReference type="NCBI Taxonomy" id="2028575"/>
    <lineage>
        <taxon>Bacteria</taxon>
        <taxon>Pseudomonadati</taxon>
        <taxon>Pseudomonadota</taxon>
        <taxon>Gammaproteobacteria</taxon>
        <taxon>Pasteurellales</taxon>
        <taxon>Psittacicellaceae</taxon>
        <taxon>Psittacicella</taxon>
    </lineage>
</organism>
<accession>A0A3A1YFZ1</accession>
<dbReference type="OrthoDB" id="5870696at2"/>
<dbReference type="EC" id="5.3.1.6" evidence="3"/>
<dbReference type="Gene3D" id="3.40.50.1360">
    <property type="match status" value="1"/>
</dbReference>
<dbReference type="GO" id="GO:0004751">
    <property type="term" value="F:ribose-5-phosphate isomerase activity"/>
    <property type="evidence" value="ECO:0007669"/>
    <property type="project" value="UniProtKB-UniRule"/>
</dbReference>